<comment type="similarity">
    <text evidence="1 5 6">Belongs to the bacterial ribosomal protein bL35 family.</text>
</comment>
<keyword evidence="3 5" id="KW-0687">Ribonucleoprotein</keyword>
<name>A0A7V5PQ30_CALAY</name>
<dbReference type="InterPro" id="IPR001706">
    <property type="entry name" value="Ribosomal_bL35"/>
</dbReference>
<protein>
    <recommendedName>
        <fullName evidence="4 5">Large ribosomal subunit protein bL35</fullName>
    </recommendedName>
</protein>
<accession>A0A7V5PQ30</accession>
<dbReference type="FunFam" id="4.10.410.60:FF:000001">
    <property type="entry name" value="50S ribosomal protein L35"/>
    <property type="match status" value="1"/>
</dbReference>
<evidence type="ECO:0000256" key="1">
    <source>
        <dbReference type="ARBA" id="ARBA00006598"/>
    </source>
</evidence>
<dbReference type="SUPFAM" id="SSF143034">
    <property type="entry name" value="L35p-like"/>
    <property type="match status" value="1"/>
</dbReference>
<dbReference type="Gene3D" id="4.10.410.60">
    <property type="match status" value="1"/>
</dbReference>
<dbReference type="HAMAP" id="MF_00514">
    <property type="entry name" value="Ribosomal_bL35"/>
    <property type="match status" value="1"/>
</dbReference>
<dbReference type="EMBL" id="DROD01000523">
    <property type="protein sequence ID" value="HHJ53156.1"/>
    <property type="molecule type" value="Genomic_DNA"/>
</dbReference>
<organism evidence="8">
    <name type="scientific">Caldithrix abyssi</name>
    <dbReference type="NCBI Taxonomy" id="187145"/>
    <lineage>
        <taxon>Bacteria</taxon>
        <taxon>Pseudomonadati</taxon>
        <taxon>Calditrichota</taxon>
        <taxon>Calditrichia</taxon>
        <taxon>Calditrichales</taxon>
        <taxon>Calditrichaceae</taxon>
        <taxon>Caldithrix</taxon>
    </lineage>
</organism>
<dbReference type="InterPro" id="IPR021137">
    <property type="entry name" value="Ribosomal_bL35-like"/>
</dbReference>
<dbReference type="PANTHER" id="PTHR33343:SF1">
    <property type="entry name" value="LARGE RIBOSOMAL SUBUNIT PROTEIN BL35M"/>
    <property type="match status" value="1"/>
</dbReference>
<evidence type="ECO:0000313" key="8">
    <source>
        <dbReference type="EMBL" id="HHJ53156.1"/>
    </source>
</evidence>
<evidence type="ECO:0000256" key="5">
    <source>
        <dbReference type="HAMAP-Rule" id="MF_00514"/>
    </source>
</evidence>
<proteinExistence type="inferred from homology"/>
<evidence type="ECO:0000256" key="4">
    <source>
        <dbReference type="ARBA" id="ARBA00071664"/>
    </source>
</evidence>
<dbReference type="PROSITE" id="PS00936">
    <property type="entry name" value="RIBOSOMAL_L35"/>
    <property type="match status" value="1"/>
</dbReference>
<dbReference type="PRINTS" id="PR00064">
    <property type="entry name" value="RIBOSOMALL35"/>
</dbReference>
<sequence>MPKMKSNRGASKRFRVTASGKIKRHSSHHSHILTKKSAKRKRKLRQEKYVSKADAARVHQMILK</sequence>
<dbReference type="GO" id="GO:0022625">
    <property type="term" value="C:cytosolic large ribosomal subunit"/>
    <property type="evidence" value="ECO:0007669"/>
    <property type="project" value="TreeGrafter"/>
</dbReference>
<feature type="region of interest" description="Disordered" evidence="7">
    <location>
        <begin position="1"/>
        <end position="52"/>
    </location>
</feature>
<gene>
    <name evidence="5" type="primary">rpmI</name>
    <name evidence="8" type="ORF">ENJ89_08175</name>
</gene>
<reference evidence="8" key="1">
    <citation type="journal article" date="2020" name="mSystems">
        <title>Genome- and Community-Level Interaction Insights into Carbon Utilization and Element Cycling Functions of Hydrothermarchaeota in Hydrothermal Sediment.</title>
        <authorList>
            <person name="Zhou Z."/>
            <person name="Liu Y."/>
            <person name="Xu W."/>
            <person name="Pan J."/>
            <person name="Luo Z.H."/>
            <person name="Li M."/>
        </authorList>
    </citation>
    <scope>NUCLEOTIDE SEQUENCE [LARGE SCALE GENOMIC DNA]</scope>
    <source>
        <strain evidence="8">HyVt-527</strain>
    </source>
</reference>
<dbReference type="InterPro" id="IPR018265">
    <property type="entry name" value="Ribosomal_bL35_CS"/>
</dbReference>
<dbReference type="GO" id="GO:0006412">
    <property type="term" value="P:translation"/>
    <property type="evidence" value="ECO:0007669"/>
    <property type="project" value="UniProtKB-UniRule"/>
</dbReference>
<comment type="caution">
    <text evidence="8">The sequence shown here is derived from an EMBL/GenBank/DDBJ whole genome shotgun (WGS) entry which is preliminary data.</text>
</comment>
<dbReference type="GO" id="GO:0003735">
    <property type="term" value="F:structural constituent of ribosome"/>
    <property type="evidence" value="ECO:0007669"/>
    <property type="project" value="InterPro"/>
</dbReference>
<evidence type="ECO:0000256" key="2">
    <source>
        <dbReference type="ARBA" id="ARBA00022980"/>
    </source>
</evidence>
<dbReference type="AlphaFoldDB" id="A0A7V5PQ30"/>
<dbReference type="Proteomes" id="UP000886124">
    <property type="component" value="Unassembled WGS sequence"/>
</dbReference>
<dbReference type="NCBIfam" id="TIGR00001">
    <property type="entry name" value="rpmI_bact"/>
    <property type="match status" value="1"/>
</dbReference>
<keyword evidence="2 5" id="KW-0689">Ribosomal protein</keyword>
<dbReference type="InterPro" id="IPR037229">
    <property type="entry name" value="Ribosomal_bL35_sf"/>
</dbReference>
<feature type="compositionally biased region" description="Basic residues" evidence="7">
    <location>
        <begin position="10"/>
        <end position="45"/>
    </location>
</feature>
<evidence type="ECO:0000256" key="6">
    <source>
        <dbReference type="RuleBase" id="RU000568"/>
    </source>
</evidence>
<evidence type="ECO:0000256" key="3">
    <source>
        <dbReference type="ARBA" id="ARBA00023274"/>
    </source>
</evidence>
<dbReference type="Pfam" id="PF01632">
    <property type="entry name" value="Ribosomal_L35p"/>
    <property type="match status" value="1"/>
</dbReference>
<dbReference type="PANTHER" id="PTHR33343">
    <property type="entry name" value="54S RIBOSOMAL PROTEIN BL35M"/>
    <property type="match status" value="1"/>
</dbReference>
<evidence type="ECO:0000256" key="7">
    <source>
        <dbReference type="SAM" id="MobiDB-lite"/>
    </source>
</evidence>